<protein>
    <submittedName>
        <fullName evidence="5">ATPase</fullName>
    </submittedName>
</protein>
<dbReference type="NCBIfam" id="NF045487">
    <property type="entry name" value="ASRP"/>
    <property type="match status" value="1"/>
</dbReference>
<dbReference type="Gene3D" id="1.10.287.1490">
    <property type="match status" value="1"/>
</dbReference>
<dbReference type="PANTHER" id="PTHR32114:SF2">
    <property type="entry name" value="ABC TRANSPORTER ABCH.3"/>
    <property type="match status" value="1"/>
</dbReference>
<evidence type="ECO:0000313" key="6">
    <source>
        <dbReference type="Proteomes" id="UP001254813"/>
    </source>
</evidence>
<accession>A0ABU2FZ80</accession>
<comment type="caution">
    <text evidence="5">The sequence shown here is derived from an EMBL/GenBank/DDBJ whole genome shotgun (WGS) entry which is preliminary data.</text>
</comment>
<feature type="coiled-coil region" evidence="3">
    <location>
        <begin position="310"/>
        <end position="462"/>
    </location>
</feature>
<feature type="compositionally biased region" description="Acidic residues" evidence="4">
    <location>
        <begin position="240"/>
        <end position="251"/>
    </location>
</feature>
<evidence type="ECO:0000256" key="2">
    <source>
        <dbReference type="ARBA" id="ARBA00049666"/>
    </source>
</evidence>
<dbReference type="SUPFAM" id="SSF52540">
    <property type="entry name" value="P-loop containing nucleoside triphosphate hydrolases"/>
    <property type="match status" value="1"/>
</dbReference>
<dbReference type="InterPro" id="IPR027417">
    <property type="entry name" value="P-loop_NTPase"/>
</dbReference>
<reference evidence="5 6" key="1">
    <citation type="submission" date="2022-06" db="EMBL/GenBank/DDBJ databases">
        <title>Halogeometricum sp. a new haloarchaeum isolate from saline soil.</title>
        <authorList>
            <person name="Strakova D."/>
            <person name="Galisteo C."/>
            <person name="Sanchez-Porro C."/>
            <person name="Ventosa A."/>
        </authorList>
    </citation>
    <scope>NUCLEOTIDE SEQUENCE [LARGE SCALE GENOMIC DNA]</scope>
    <source>
        <strain evidence="6">S3BR25-2</strain>
    </source>
</reference>
<evidence type="ECO:0000256" key="3">
    <source>
        <dbReference type="SAM" id="Coils"/>
    </source>
</evidence>
<dbReference type="PANTHER" id="PTHR32114">
    <property type="entry name" value="ABC TRANSPORTER ABCH.3"/>
    <property type="match status" value="1"/>
</dbReference>
<comment type="similarity">
    <text evidence="2">Belongs to the Sph1/Sph2 family.</text>
</comment>
<evidence type="ECO:0000256" key="4">
    <source>
        <dbReference type="SAM" id="MobiDB-lite"/>
    </source>
</evidence>
<sequence>MSWRLAVENVAGIRRGEATLEPGLNAVRASNWQGKSSFLSAIGTVLGAESTLTEGESEGCVSLRTDEGEEYEVRLRRRGETVVAEGSPYLTDDADRVCLDLFALLDEGNEVRRAVREGADLGPILTRPLDFEDIDERIDEHRRERDAVDDDLSAVDAAADRVPVLRTRADELESDLADLREAREGVAADGDEGLREDLSTAEAERGRVRDRRERLSDTVDRVEERLAERREELASLPAVDEGDDETPEEELSAVRERHRRRERDAELLRSVYEANRRVVEEDRLDLLTDVTRGVEADSLDCWVCGRETTAESVDERLAALADRIRSLESESESLAERADELEAAREERARVRRRRSELRAEVRDLEERLADAERRLAETDSEAERLDERIERLRSSLSASTERATDVESDLKYTEARLEDAREELAEAEAAADRREELREQRERLTAELADLRRRKAAVRRRTREAFDRTIEEVAGLFETSFETARLTSDFELVVARDGREVPTSALSEGEVELLGIAAAVAGHRAYDVGERVPVVTLDRLGGIADDNLGRLTEYLLDRSEYLVTTAYPEHSSVTGHEVDPAEWRVVSDRPETSH</sequence>
<dbReference type="RefSeq" id="WP_310927682.1">
    <property type="nucleotide sequence ID" value="NZ_JAMQOQ010000002.1"/>
</dbReference>
<proteinExistence type="inferred from homology"/>
<feature type="coiled-coil region" evidence="3">
    <location>
        <begin position="131"/>
        <end position="232"/>
    </location>
</feature>
<gene>
    <name evidence="5" type="ORF">NDI79_06530</name>
</gene>
<organism evidence="5 6">
    <name type="scientific">Halogeometricum luteum</name>
    <dbReference type="NCBI Taxonomy" id="2950537"/>
    <lineage>
        <taxon>Archaea</taxon>
        <taxon>Methanobacteriati</taxon>
        <taxon>Methanobacteriota</taxon>
        <taxon>Stenosarchaea group</taxon>
        <taxon>Halobacteria</taxon>
        <taxon>Halobacteriales</taxon>
        <taxon>Haloferacaceae</taxon>
        <taxon>Halogeometricum</taxon>
    </lineage>
</organism>
<dbReference type="Proteomes" id="UP001254813">
    <property type="component" value="Unassembled WGS sequence"/>
</dbReference>
<feature type="region of interest" description="Disordered" evidence="4">
    <location>
        <begin position="232"/>
        <end position="257"/>
    </location>
</feature>
<evidence type="ECO:0000256" key="1">
    <source>
        <dbReference type="ARBA" id="ARBA00023054"/>
    </source>
</evidence>
<dbReference type="Gene3D" id="3.40.50.300">
    <property type="entry name" value="P-loop containing nucleotide triphosphate hydrolases"/>
    <property type="match status" value="1"/>
</dbReference>
<keyword evidence="6" id="KW-1185">Reference proteome</keyword>
<dbReference type="EMBL" id="JAMQOQ010000002">
    <property type="protein sequence ID" value="MDS0293825.1"/>
    <property type="molecule type" value="Genomic_DNA"/>
</dbReference>
<evidence type="ECO:0000313" key="5">
    <source>
        <dbReference type="EMBL" id="MDS0293825.1"/>
    </source>
</evidence>
<keyword evidence="1 3" id="KW-0175">Coiled coil</keyword>
<name>A0ABU2FZ80_9EURY</name>